<name>A0ACB8T7G7_9AGAM</name>
<reference evidence="1" key="2">
    <citation type="journal article" date="2022" name="New Phytol.">
        <title>Evolutionary transition to the ectomycorrhizal habit in the genomes of a hyperdiverse lineage of mushroom-forming fungi.</title>
        <authorList>
            <person name="Looney B."/>
            <person name="Miyauchi S."/>
            <person name="Morin E."/>
            <person name="Drula E."/>
            <person name="Courty P.E."/>
            <person name="Kohler A."/>
            <person name="Kuo A."/>
            <person name="LaButti K."/>
            <person name="Pangilinan J."/>
            <person name="Lipzen A."/>
            <person name="Riley R."/>
            <person name="Andreopoulos W."/>
            <person name="He G."/>
            <person name="Johnson J."/>
            <person name="Nolan M."/>
            <person name="Tritt A."/>
            <person name="Barry K.W."/>
            <person name="Grigoriev I.V."/>
            <person name="Nagy L.G."/>
            <person name="Hibbett D."/>
            <person name="Henrissat B."/>
            <person name="Matheny P.B."/>
            <person name="Labbe J."/>
            <person name="Martin F.M."/>
        </authorList>
    </citation>
    <scope>NUCLEOTIDE SEQUENCE</scope>
    <source>
        <strain evidence="1">HHB10654</strain>
    </source>
</reference>
<reference evidence="1" key="1">
    <citation type="submission" date="2021-03" db="EMBL/GenBank/DDBJ databases">
        <authorList>
            <consortium name="DOE Joint Genome Institute"/>
            <person name="Ahrendt S."/>
            <person name="Looney B.P."/>
            <person name="Miyauchi S."/>
            <person name="Morin E."/>
            <person name="Drula E."/>
            <person name="Courty P.E."/>
            <person name="Chicoki N."/>
            <person name="Fauchery L."/>
            <person name="Kohler A."/>
            <person name="Kuo A."/>
            <person name="Labutti K."/>
            <person name="Pangilinan J."/>
            <person name="Lipzen A."/>
            <person name="Riley R."/>
            <person name="Andreopoulos W."/>
            <person name="He G."/>
            <person name="Johnson J."/>
            <person name="Barry K.W."/>
            <person name="Grigoriev I.V."/>
            <person name="Nagy L."/>
            <person name="Hibbett D."/>
            <person name="Henrissat B."/>
            <person name="Matheny P.B."/>
            <person name="Labbe J."/>
            <person name="Martin F."/>
        </authorList>
    </citation>
    <scope>NUCLEOTIDE SEQUENCE</scope>
    <source>
        <strain evidence="1">HHB10654</strain>
    </source>
</reference>
<organism evidence="1 2">
    <name type="scientific">Artomyces pyxidatus</name>
    <dbReference type="NCBI Taxonomy" id="48021"/>
    <lineage>
        <taxon>Eukaryota</taxon>
        <taxon>Fungi</taxon>
        <taxon>Dikarya</taxon>
        <taxon>Basidiomycota</taxon>
        <taxon>Agaricomycotina</taxon>
        <taxon>Agaricomycetes</taxon>
        <taxon>Russulales</taxon>
        <taxon>Auriscalpiaceae</taxon>
        <taxon>Artomyces</taxon>
    </lineage>
</organism>
<keyword evidence="2" id="KW-1185">Reference proteome</keyword>
<protein>
    <submittedName>
        <fullName evidence="1">Uncharacterized protein</fullName>
    </submittedName>
</protein>
<dbReference type="Proteomes" id="UP000814140">
    <property type="component" value="Unassembled WGS sequence"/>
</dbReference>
<accession>A0ACB8T7G7</accession>
<sequence length="291" mass="32434">MEFSIMPTPRSTVSSRPIEPLLAQPIRRSYPGALNSFYGDGLPPVVDISSAAYDFQRWLDPKFSRVPVDNSAGTSTSPSIADAVPQSGEAQVKIEGDDVASKPSPPPPTRQRTIQACEKCRARKTKCSGDHPVCERCAKRGAICQYAGNKTIQVRIPTRPRIHSAPSTTDVPSPVKRQRLESIVTSSSHRQPILDTLPHSQSSAEHIPDTFMSYDRPPKLLRPSVFTPSLEPSTYLQSENKPQIHSFSEDFLSNYSDQLPLKQEPFPTHYEEFLLQTRSHYGRVFECDSLV</sequence>
<proteinExistence type="predicted"/>
<gene>
    <name evidence="1" type="ORF">BV25DRAFT_283943</name>
</gene>
<evidence type="ECO:0000313" key="1">
    <source>
        <dbReference type="EMBL" id="KAI0064723.1"/>
    </source>
</evidence>
<dbReference type="EMBL" id="MU277198">
    <property type="protein sequence ID" value="KAI0064723.1"/>
    <property type="molecule type" value="Genomic_DNA"/>
</dbReference>
<comment type="caution">
    <text evidence="1">The sequence shown here is derived from an EMBL/GenBank/DDBJ whole genome shotgun (WGS) entry which is preliminary data.</text>
</comment>
<evidence type="ECO:0000313" key="2">
    <source>
        <dbReference type="Proteomes" id="UP000814140"/>
    </source>
</evidence>